<gene>
    <name evidence="1" type="ORF">F2P44_25895</name>
</gene>
<organism evidence="1 2">
    <name type="scientific">Massilia frigida</name>
    <dbReference type="NCBI Taxonomy" id="2609281"/>
    <lineage>
        <taxon>Bacteria</taxon>
        <taxon>Pseudomonadati</taxon>
        <taxon>Pseudomonadota</taxon>
        <taxon>Betaproteobacteria</taxon>
        <taxon>Burkholderiales</taxon>
        <taxon>Oxalobacteraceae</taxon>
        <taxon>Telluria group</taxon>
        <taxon>Massilia</taxon>
    </lineage>
</organism>
<accession>A0ABX0NHG0</accession>
<protein>
    <submittedName>
        <fullName evidence="1">Uncharacterized protein</fullName>
    </submittedName>
</protein>
<proteinExistence type="predicted"/>
<keyword evidence="2" id="KW-1185">Reference proteome</keyword>
<sequence>MFSSRDDEHPNAWLRYGPADGTMFVLDISHSGRVEFSQWKDTDYHVELAPPVELERVKRQTALILWKALDRGDLECVRRELHAR</sequence>
<dbReference type="RefSeq" id="WP_167091105.1">
    <property type="nucleotide sequence ID" value="NZ_WHJG01000036.1"/>
</dbReference>
<dbReference type="Proteomes" id="UP000621455">
    <property type="component" value="Unassembled WGS sequence"/>
</dbReference>
<name>A0ABX0NHG0_9BURK</name>
<comment type="caution">
    <text evidence="1">The sequence shown here is derived from an EMBL/GenBank/DDBJ whole genome shotgun (WGS) entry which is preliminary data.</text>
</comment>
<evidence type="ECO:0000313" key="1">
    <source>
        <dbReference type="EMBL" id="NHZ82684.1"/>
    </source>
</evidence>
<dbReference type="EMBL" id="WHJG01000036">
    <property type="protein sequence ID" value="NHZ82684.1"/>
    <property type="molecule type" value="Genomic_DNA"/>
</dbReference>
<evidence type="ECO:0000313" key="2">
    <source>
        <dbReference type="Proteomes" id="UP000621455"/>
    </source>
</evidence>
<reference evidence="1 2" key="1">
    <citation type="submission" date="2019-10" db="EMBL/GenBank/DDBJ databases">
        <title>Taxonomy of Antarctic Massilia spp.: description of Massilia rubra sp. nov., Massilia aquatica sp. nov., Massilia mucilaginosa sp. nov., Massilia frigida sp. nov. isolated from streams, lakes and regoliths.</title>
        <authorList>
            <person name="Holochova P."/>
            <person name="Sedlacek I."/>
            <person name="Kralova S."/>
            <person name="Maslanova I."/>
            <person name="Busse H.-J."/>
            <person name="Stankova E."/>
            <person name="Vrbovska V."/>
            <person name="Kovarovic V."/>
            <person name="Bartak M."/>
            <person name="Svec P."/>
            <person name="Pantucek R."/>
        </authorList>
    </citation>
    <scope>NUCLEOTIDE SEQUENCE [LARGE SCALE GENOMIC DNA]</scope>
    <source>
        <strain evidence="1 2">CCM 8695</strain>
    </source>
</reference>